<dbReference type="GO" id="GO:0003676">
    <property type="term" value="F:nucleic acid binding"/>
    <property type="evidence" value="ECO:0007669"/>
    <property type="project" value="InterPro"/>
</dbReference>
<dbReference type="AlphaFoldDB" id="A0A4Y2P0P4"/>
<evidence type="ECO:0000256" key="6">
    <source>
        <dbReference type="ARBA" id="ARBA00022908"/>
    </source>
</evidence>
<keyword evidence="6" id="KW-0229">DNA integration</keyword>
<dbReference type="SUPFAM" id="SSF53098">
    <property type="entry name" value="Ribonuclease H-like"/>
    <property type="match status" value="1"/>
</dbReference>
<dbReference type="Proteomes" id="UP000499080">
    <property type="component" value="Unassembled WGS sequence"/>
</dbReference>
<keyword evidence="5" id="KW-0460">Magnesium</keyword>
<comment type="caution">
    <text evidence="11">The sequence shown here is derived from an EMBL/GenBank/DDBJ whole genome shotgun (WGS) entry which is preliminary data.</text>
</comment>
<keyword evidence="2" id="KW-0479">Metal-binding</keyword>
<organism evidence="11 12">
    <name type="scientific">Araneus ventricosus</name>
    <name type="common">Orbweaver spider</name>
    <name type="synonym">Epeira ventricosa</name>
    <dbReference type="NCBI Taxonomy" id="182803"/>
    <lineage>
        <taxon>Eukaryota</taxon>
        <taxon>Metazoa</taxon>
        <taxon>Ecdysozoa</taxon>
        <taxon>Arthropoda</taxon>
        <taxon>Chelicerata</taxon>
        <taxon>Arachnida</taxon>
        <taxon>Araneae</taxon>
        <taxon>Araneomorphae</taxon>
        <taxon>Entelegynae</taxon>
        <taxon>Araneoidea</taxon>
        <taxon>Araneidae</taxon>
        <taxon>Araneus</taxon>
    </lineage>
</organism>
<dbReference type="EMBL" id="BGPR01010145">
    <property type="protein sequence ID" value="GBN44503.1"/>
    <property type="molecule type" value="Genomic_DNA"/>
</dbReference>
<evidence type="ECO:0000313" key="12">
    <source>
        <dbReference type="Proteomes" id="UP000499080"/>
    </source>
</evidence>
<keyword evidence="7" id="KW-0695">RNA-directed DNA polymerase</keyword>
<gene>
    <name evidence="11" type="primary">POLX_218</name>
    <name evidence="11" type="ORF">AVEN_156349_1</name>
</gene>
<dbReference type="Pfam" id="PF25597">
    <property type="entry name" value="SH3_retrovirus"/>
    <property type="match status" value="1"/>
</dbReference>
<evidence type="ECO:0000256" key="3">
    <source>
        <dbReference type="ARBA" id="ARBA00022759"/>
    </source>
</evidence>
<dbReference type="GO" id="GO:0016787">
    <property type="term" value="F:hydrolase activity"/>
    <property type="evidence" value="ECO:0007669"/>
    <property type="project" value="UniProtKB-KW"/>
</dbReference>
<feature type="domain" description="Retroviral polymerase SH3-like" evidence="10">
    <location>
        <begin position="99"/>
        <end position="162"/>
    </location>
</feature>
<reference evidence="11 12" key="1">
    <citation type="journal article" date="2019" name="Sci. Rep.">
        <title>Orb-weaving spider Araneus ventricosus genome elucidates the spidroin gene catalogue.</title>
        <authorList>
            <person name="Kono N."/>
            <person name="Nakamura H."/>
            <person name="Ohtoshi R."/>
            <person name="Moran D.A.P."/>
            <person name="Shinohara A."/>
            <person name="Yoshida Y."/>
            <person name="Fujiwara M."/>
            <person name="Mori M."/>
            <person name="Tomita M."/>
            <person name="Arakawa K."/>
        </authorList>
    </citation>
    <scope>NUCLEOTIDE SEQUENCE [LARGE SCALE GENOMIC DNA]</scope>
</reference>
<evidence type="ECO:0000256" key="8">
    <source>
        <dbReference type="ARBA" id="ARBA00022932"/>
    </source>
</evidence>
<dbReference type="InterPro" id="IPR036397">
    <property type="entry name" value="RNaseH_sf"/>
</dbReference>
<dbReference type="GO" id="GO:0006310">
    <property type="term" value="P:DNA recombination"/>
    <property type="evidence" value="ECO:0007669"/>
    <property type="project" value="UniProtKB-KW"/>
</dbReference>
<dbReference type="PANTHER" id="PTHR42648">
    <property type="entry name" value="TRANSPOSASE, PUTATIVE-RELATED"/>
    <property type="match status" value="1"/>
</dbReference>
<dbReference type="PANTHER" id="PTHR42648:SF11">
    <property type="entry name" value="TRANSPOSON TY4-P GAG-POL POLYPROTEIN"/>
    <property type="match status" value="1"/>
</dbReference>
<evidence type="ECO:0000256" key="4">
    <source>
        <dbReference type="ARBA" id="ARBA00022801"/>
    </source>
</evidence>
<keyword evidence="9" id="KW-0233">DNA recombination</keyword>
<evidence type="ECO:0000256" key="9">
    <source>
        <dbReference type="ARBA" id="ARBA00023172"/>
    </source>
</evidence>
<dbReference type="OrthoDB" id="413361at2759"/>
<protein>
    <submittedName>
        <fullName evidence="11">Retrovirus-related Pol polyprotein from transposon TNT 1-94</fullName>
    </submittedName>
</protein>
<keyword evidence="1" id="KW-0540">Nuclease</keyword>
<dbReference type="GO" id="GO:0004519">
    <property type="term" value="F:endonuclease activity"/>
    <property type="evidence" value="ECO:0007669"/>
    <property type="project" value="UniProtKB-KW"/>
</dbReference>
<dbReference type="InterPro" id="IPR039537">
    <property type="entry name" value="Retrotran_Ty1/copia-like"/>
</dbReference>
<sequence length="181" mass="20783">MEESSSLITLTNILSHMASRDNLSAPESPQQNVLAERMNRTLISITRCLLIESGANPNFWAEAVCTASCLHNKRPSNTIEENSPENYGQTRKHLKIFRCRAWSYVQSSQRRSKFDPNAQECVLVGYPDGIKGYKMWNLKGKRFLISRDSTFQEDVFPFKSEQVQLYDEDSQVVLTIENEEI</sequence>
<dbReference type="GO" id="GO:0015074">
    <property type="term" value="P:DNA integration"/>
    <property type="evidence" value="ECO:0007669"/>
    <property type="project" value="UniProtKB-KW"/>
</dbReference>
<dbReference type="Gene3D" id="3.30.420.10">
    <property type="entry name" value="Ribonuclease H-like superfamily/Ribonuclease H"/>
    <property type="match status" value="1"/>
</dbReference>
<accession>A0A4Y2P0P4</accession>
<evidence type="ECO:0000256" key="7">
    <source>
        <dbReference type="ARBA" id="ARBA00022918"/>
    </source>
</evidence>
<keyword evidence="12" id="KW-1185">Reference proteome</keyword>
<evidence type="ECO:0000259" key="10">
    <source>
        <dbReference type="Pfam" id="PF25597"/>
    </source>
</evidence>
<keyword evidence="8" id="KW-0808">Transferase</keyword>
<evidence type="ECO:0000256" key="1">
    <source>
        <dbReference type="ARBA" id="ARBA00022722"/>
    </source>
</evidence>
<evidence type="ECO:0000256" key="5">
    <source>
        <dbReference type="ARBA" id="ARBA00022842"/>
    </source>
</evidence>
<dbReference type="InterPro" id="IPR012337">
    <property type="entry name" value="RNaseH-like_sf"/>
</dbReference>
<dbReference type="InterPro" id="IPR057670">
    <property type="entry name" value="SH3_retrovirus"/>
</dbReference>
<keyword evidence="8" id="KW-0548">Nucleotidyltransferase</keyword>
<evidence type="ECO:0000313" key="11">
    <source>
        <dbReference type="EMBL" id="GBN44503.1"/>
    </source>
</evidence>
<evidence type="ECO:0000256" key="2">
    <source>
        <dbReference type="ARBA" id="ARBA00022723"/>
    </source>
</evidence>
<proteinExistence type="predicted"/>
<keyword evidence="8" id="KW-0239">DNA-directed DNA polymerase</keyword>
<name>A0A4Y2P0P4_ARAVE</name>
<dbReference type="GO" id="GO:0003887">
    <property type="term" value="F:DNA-directed DNA polymerase activity"/>
    <property type="evidence" value="ECO:0007669"/>
    <property type="project" value="UniProtKB-KW"/>
</dbReference>
<keyword evidence="3" id="KW-0255">Endonuclease</keyword>
<dbReference type="GO" id="GO:0003964">
    <property type="term" value="F:RNA-directed DNA polymerase activity"/>
    <property type="evidence" value="ECO:0007669"/>
    <property type="project" value="UniProtKB-KW"/>
</dbReference>
<keyword evidence="4" id="KW-0378">Hydrolase</keyword>
<dbReference type="GO" id="GO:0046872">
    <property type="term" value="F:metal ion binding"/>
    <property type="evidence" value="ECO:0007669"/>
    <property type="project" value="UniProtKB-KW"/>
</dbReference>